<protein>
    <recommendedName>
        <fullName evidence="3">DUF2513 domain-containing protein</fullName>
    </recommendedName>
</protein>
<reference evidence="1" key="1">
    <citation type="journal article" date="2014" name="Int. J. Syst. Evol. Microbiol.">
        <title>Complete genome sequence of Corynebacterium casei LMG S-19264T (=DSM 44701T), isolated from a smear-ripened cheese.</title>
        <authorList>
            <consortium name="US DOE Joint Genome Institute (JGI-PGF)"/>
            <person name="Walter F."/>
            <person name="Albersmeier A."/>
            <person name="Kalinowski J."/>
            <person name="Ruckert C."/>
        </authorList>
    </citation>
    <scope>NUCLEOTIDE SEQUENCE</scope>
    <source>
        <strain evidence="1">VKM B-2935</strain>
    </source>
</reference>
<evidence type="ECO:0000313" key="2">
    <source>
        <dbReference type="Proteomes" id="UP001143328"/>
    </source>
</evidence>
<dbReference type="Proteomes" id="UP001143328">
    <property type="component" value="Unassembled WGS sequence"/>
</dbReference>
<gene>
    <name evidence="1" type="ORF">GCM10017655_33580</name>
</gene>
<dbReference type="InterPro" id="IPR019650">
    <property type="entry name" value="DUF2513"/>
</dbReference>
<comment type="caution">
    <text evidence="1">The sequence shown here is derived from an EMBL/GenBank/DDBJ whole genome shotgun (WGS) entry which is preliminary data.</text>
</comment>
<dbReference type="Pfam" id="PF10711">
    <property type="entry name" value="DUF2513"/>
    <property type="match status" value="1"/>
</dbReference>
<sequence length="133" mass="15018">MKRDWELVREILLDIEALDKGHHFFPHRIENHSSDSVSYHLHLLEQAGLVECADHRPLSGELVRIGKALTLTGHDLLDLIRDENLWVLKKAFLTEHLGGITIDALKTTMALYPSDSGASFNVSRHAQNDAVFN</sequence>
<name>A0A9W6NGY5_9PSED</name>
<organism evidence="1 2">
    <name type="scientific">Pseudomonas turukhanskensis</name>
    <dbReference type="NCBI Taxonomy" id="1806536"/>
    <lineage>
        <taxon>Bacteria</taxon>
        <taxon>Pseudomonadati</taxon>
        <taxon>Pseudomonadota</taxon>
        <taxon>Gammaproteobacteria</taxon>
        <taxon>Pseudomonadales</taxon>
        <taxon>Pseudomonadaceae</taxon>
        <taxon>Pseudomonas</taxon>
    </lineage>
</organism>
<evidence type="ECO:0000313" key="1">
    <source>
        <dbReference type="EMBL" id="GLK90295.1"/>
    </source>
</evidence>
<keyword evidence="2" id="KW-1185">Reference proteome</keyword>
<dbReference type="EMBL" id="BSFN01000010">
    <property type="protein sequence ID" value="GLK90295.1"/>
    <property type="molecule type" value="Genomic_DNA"/>
</dbReference>
<accession>A0A9W6NGY5</accession>
<evidence type="ECO:0008006" key="3">
    <source>
        <dbReference type="Google" id="ProtNLM"/>
    </source>
</evidence>
<dbReference type="AlphaFoldDB" id="A0A9W6NGY5"/>
<reference evidence="1" key="2">
    <citation type="submission" date="2023-01" db="EMBL/GenBank/DDBJ databases">
        <authorList>
            <person name="Sun Q."/>
            <person name="Evtushenko L."/>
        </authorList>
    </citation>
    <scope>NUCLEOTIDE SEQUENCE</scope>
    <source>
        <strain evidence="1">VKM B-2935</strain>
    </source>
</reference>
<dbReference type="RefSeq" id="WP_271196489.1">
    <property type="nucleotide sequence ID" value="NZ_BSFN01000010.1"/>
</dbReference>
<proteinExistence type="predicted"/>